<name>A0A352IUU9_9GAMM</name>
<proteinExistence type="predicted"/>
<evidence type="ECO:0000313" key="2">
    <source>
        <dbReference type="Proteomes" id="UP000263489"/>
    </source>
</evidence>
<comment type="caution">
    <text evidence="1">The sequence shown here is derived from an EMBL/GenBank/DDBJ whole genome shotgun (WGS) entry which is preliminary data.</text>
</comment>
<dbReference type="Pfam" id="PF11231">
    <property type="entry name" value="DUF3034"/>
    <property type="match status" value="1"/>
</dbReference>
<dbReference type="EMBL" id="DNNA01000211">
    <property type="protein sequence ID" value="HBC35232.1"/>
    <property type="molecule type" value="Genomic_DNA"/>
</dbReference>
<dbReference type="AlphaFoldDB" id="A0A352IUU9"/>
<evidence type="ECO:0000313" key="1">
    <source>
        <dbReference type="EMBL" id="HBC35232.1"/>
    </source>
</evidence>
<reference evidence="1 2" key="1">
    <citation type="journal article" date="2018" name="Nat. Biotechnol.">
        <title>A standardized bacterial taxonomy based on genome phylogeny substantially revises the tree of life.</title>
        <authorList>
            <person name="Parks D.H."/>
            <person name="Chuvochina M."/>
            <person name="Waite D.W."/>
            <person name="Rinke C."/>
            <person name="Skarshewski A."/>
            <person name="Chaumeil P.A."/>
            <person name="Hugenholtz P."/>
        </authorList>
    </citation>
    <scope>NUCLEOTIDE SEQUENCE [LARGE SCALE GENOMIC DNA]</scope>
    <source>
        <strain evidence="1">UBA9380</strain>
    </source>
</reference>
<organism evidence="1 2">
    <name type="scientific">Marinobacter adhaerens</name>
    <dbReference type="NCBI Taxonomy" id="1033846"/>
    <lineage>
        <taxon>Bacteria</taxon>
        <taxon>Pseudomonadati</taxon>
        <taxon>Pseudomonadota</taxon>
        <taxon>Gammaproteobacteria</taxon>
        <taxon>Pseudomonadales</taxon>
        <taxon>Marinobacteraceae</taxon>
        <taxon>Marinobacter</taxon>
    </lineage>
</organism>
<sequence length="128" mass="14082">SGTDVYVSGSKLFFAAVKERNLLVNLTARATRANQGGLLGFGGDRNNSHELMMEGSVGLFLNRQWLVGAEYRQKPDNLGFASENDWWDLFVAWVPDRRLAVTGALVNLGDVATLEDQQGLYLSLQGSF</sequence>
<dbReference type="Proteomes" id="UP000263489">
    <property type="component" value="Unassembled WGS sequence"/>
</dbReference>
<feature type="non-terminal residue" evidence="1">
    <location>
        <position position="1"/>
    </location>
</feature>
<gene>
    <name evidence="1" type="ORF">DC045_13160</name>
</gene>
<dbReference type="InterPro" id="IPR021393">
    <property type="entry name" value="DUF3034"/>
</dbReference>
<protein>
    <submittedName>
        <fullName evidence="1">DUF3034 domain-containing protein</fullName>
    </submittedName>
</protein>
<accession>A0A352IUU9</accession>